<dbReference type="InterPro" id="IPR017585">
    <property type="entry name" value="SAF_FlgA"/>
</dbReference>
<sequence length="236" mass="25586">MLTRLAILLLLLTAGLSPALALEPGSEVGPAQIEQILRDYLAANRERLPAAKIGIKSFQPPPPFTLPAGQLSHEVIPSDPGILASRRFTILFRVDGRVVQNLPVRAEIEALAPVVVAAHDLGRGIELADSDLRMVEMDLNGLRNPCIDPGELLGKRLKRPLRAGDPLDRTQVEFPPMIRRGEAVSIQVVSGALRITAAGEARQDGREGETIRVRNSSSRKEILCRVLAPGLAQVEF</sequence>
<evidence type="ECO:0000256" key="1">
    <source>
        <dbReference type="ARBA" id="ARBA00004418"/>
    </source>
</evidence>
<evidence type="ECO:0000313" key="7">
    <source>
        <dbReference type="Proteomes" id="UP001319827"/>
    </source>
</evidence>
<keyword evidence="3 4" id="KW-0574">Periplasm</keyword>
<dbReference type="RefSeq" id="WP_221249994.1">
    <property type="nucleotide sequence ID" value="NZ_AP024355.1"/>
</dbReference>
<accession>A0ABM8I165</accession>
<protein>
    <recommendedName>
        <fullName evidence="4">Flagella basal body P-ring formation protein FlgA</fullName>
    </recommendedName>
</protein>
<evidence type="ECO:0000256" key="4">
    <source>
        <dbReference type="RuleBase" id="RU362063"/>
    </source>
</evidence>
<dbReference type="SMART" id="SM00858">
    <property type="entry name" value="SAF"/>
    <property type="match status" value="1"/>
</dbReference>
<dbReference type="PANTHER" id="PTHR36307:SF1">
    <property type="entry name" value="FLAGELLA BASAL BODY P-RING FORMATION PROTEIN FLGA"/>
    <property type="match status" value="1"/>
</dbReference>
<dbReference type="Gene3D" id="2.30.30.760">
    <property type="match status" value="1"/>
</dbReference>
<keyword evidence="2 4" id="KW-0732">Signal</keyword>
<feature type="chain" id="PRO_5044957759" description="Flagella basal body P-ring formation protein FlgA" evidence="4">
    <location>
        <begin position="22"/>
        <end position="236"/>
    </location>
</feature>
<feature type="signal peptide" evidence="4">
    <location>
        <begin position="1"/>
        <end position="21"/>
    </location>
</feature>
<reference evidence="6 7" key="2">
    <citation type="journal article" date="2021" name="Int. J. Syst. Evol. Microbiol.">
        <title>Isolation and Polyphasic Characterization of Desulfuromonas versatilis sp. Nov., an Electrogenic Bacteria Capable of Versatile Metabolism Isolated from a Graphene Oxide-Reducing Enrichment Culture.</title>
        <authorList>
            <person name="Xie L."/>
            <person name="Yoshida N."/>
            <person name="Ishii S."/>
            <person name="Meng L."/>
        </authorList>
    </citation>
    <scope>NUCLEOTIDE SEQUENCE [LARGE SCALE GENOMIC DNA]</scope>
    <source>
        <strain evidence="6 7">NIT-T3</strain>
    </source>
</reference>
<evidence type="ECO:0000259" key="5">
    <source>
        <dbReference type="SMART" id="SM00858"/>
    </source>
</evidence>
<evidence type="ECO:0000256" key="2">
    <source>
        <dbReference type="ARBA" id="ARBA00022729"/>
    </source>
</evidence>
<comment type="similarity">
    <text evidence="4">Belongs to the FlgA family.</text>
</comment>
<dbReference type="Pfam" id="PF13144">
    <property type="entry name" value="ChapFlgA"/>
    <property type="match status" value="1"/>
</dbReference>
<dbReference type="Proteomes" id="UP001319827">
    <property type="component" value="Chromosome"/>
</dbReference>
<comment type="subcellular location">
    <subcellularLocation>
        <location evidence="1 4">Periplasm</location>
    </subcellularLocation>
</comment>
<name>A0ABM8I165_9BACT</name>
<dbReference type="EMBL" id="AP024355">
    <property type="protein sequence ID" value="BCR06611.1"/>
    <property type="molecule type" value="Genomic_DNA"/>
</dbReference>
<gene>
    <name evidence="6" type="ORF">DESUT3_36800</name>
</gene>
<feature type="domain" description="SAF" evidence="5">
    <location>
        <begin position="112"/>
        <end position="173"/>
    </location>
</feature>
<evidence type="ECO:0000256" key="3">
    <source>
        <dbReference type="ARBA" id="ARBA00022764"/>
    </source>
</evidence>
<dbReference type="Gene3D" id="3.90.1210.10">
    <property type="entry name" value="Antifreeze-like/N-acetylneuraminic acid synthase C-terminal domain"/>
    <property type="match status" value="1"/>
</dbReference>
<dbReference type="PANTHER" id="PTHR36307">
    <property type="entry name" value="FLAGELLA BASAL BODY P-RING FORMATION PROTEIN FLGA"/>
    <property type="match status" value="1"/>
</dbReference>
<comment type="function">
    <text evidence="4">Involved in the assembly process of the P-ring formation. It may associate with FlgF on the rod constituting a structure essential for the P-ring assembly or may act as a modulator protein for the P-ring assembly.</text>
</comment>
<dbReference type="NCBIfam" id="TIGR03170">
    <property type="entry name" value="flgA_cterm"/>
    <property type="match status" value="1"/>
</dbReference>
<dbReference type="InterPro" id="IPR013974">
    <property type="entry name" value="SAF"/>
</dbReference>
<evidence type="ECO:0000313" key="6">
    <source>
        <dbReference type="EMBL" id="BCR06611.1"/>
    </source>
</evidence>
<organism evidence="6 7">
    <name type="scientific">Desulfuromonas versatilis</name>
    <dbReference type="NCBI Taxonomy" id="2802975"/>
    <lineage>
        <taxon>Bacteria</taxon>
        <taxon>Pseudomonadati</taxon>
        <taxon>Thermodesulfobacteriota</taxon>
        <taxon>Desulfuromonadia</taxon>
        <taxon>Desulfuromonadales</taxon>
        <taxon>Desulfuromonadaceae</taxon>
        <taxon>Desulfuromonas</taxon>
    </lineage>
</organism>
<dbReference type="CDD" id="cd11614">
    <property type="entry name" value="SAF_CpaB_FlgA_like"/>
    <property type="match status" value="1"/>
</dbReference>
<keyword evidence="4" id="KW-1005">Bacterial flagellum biogenesis</keyword>
<keyword evidence="7" id="KW-1185">Reference proteome</keyword>
<dbReference type="InterPro" id="IPR039246">
    <property type="entry name" value="Flagellar_FlgA"/>
</dbReference>
<reference evidence="6 7" key="1">
    <citation type="journal article" date="2016" name="C (Basel)">
        <title>Selective Growth of and Electricity Production by Marine Exoelectrogenic Bacteria in Self-Aggregated Hydrogel of Microbially Reduced Graphene Oxide.</title>
        <authorList>
            <person name="Yoshida N."/>
            <person name="Goto Y."/>
            <person name="Miyata Y."/>
        </authorList>
    </citation>
    <scope>NUCLEOTIDE SEQUENCE [LARGE SCALE GENOMIC DNA]</scope>
    <source>
        <strain evidence="6 7">NIT-T3</strain>
    </source>
</reference>
<proteinExistence type="inferred from homology"/>